<evidence type="ECO:0000313" key="4">
    <source>
        <dbReference type="EMBL" id="RFU50950.1"/>
    </source>
</evidence>
<feature type="disulfide bond" evidence="1">
    <location>
        <begin position="101"/>
        <end position="105"/>
    </location>
</feature>
<evidence type="ECO:0000256" key="1">
    <source>
        <dbReference type="PIRSR" id="PIRSR012565-1"/>
    </source>
</evidence>
<dbReference type="Proteomes" id="UP000264056">
    <property type="component" value="Unassembled WGS sequence"/>
</dbReference>
<evidence type="ECO:0000313" key="6">
    <source>
        <dbReference type="Proteomes" id="UP000246115"/>
    </source>
</evidence>
<evidence type="ECO:0000256" key="2">
    <source>
        <dbReference type="SAM" id="MobiDB-lite"/>
    </source>
</evidence>
<dbReference type="InterPro" id="IPR038141">
    <property type="entry name" value="YutD-like_sf"/>
</dbReference>
<dbReference type="KEGG" id="schj:DDV21_003355"/>
<evidence type="ECO:0000313" key="3">
    <source>
        <dbReference type="EMBL" id="AXQ78179.1"/>
    </source>
</evidence>
<keyword evidence="8" id="KW-1185">Reference proteome</keyword>
<dbReference type="OrthoDB" id="1650379at2"/>
<sequence length="184" mass="21716">MRKEISPEMYNYNKFPGPQFMVFADRVKSDDAEFLLLENEKNAFDPKVFSQRFSEILLKYDYIVGDWGNEQLRLKGFYKDSKPQKKGTPISRLPDYIKEYCNFGCAYFILENPQPKTAADERSHRVSSRSEAESAEHRVKSKGRHKMPSKRPFSQKRRHSQRLSDQTGEETPAKRHFVIRKKED</sequence>
<dbReference type="Gene3D" id="3.50.4.20">
    <property type="match status" value="1"/>
</dbReference>
<organism evidence="5 7">
    <name type="scientific">Streptococcus chenjunshii</name>
    <dbReference type="NCBI Taxonomy" id="2173853"/>
    <lineage>
        <taxon>Bacteria</taxon>
        <taxon>Bacillati</taxon>
        <taxon>Bacillota</taxon>
        <taxon>Bacilli</taxon>
        <taxon>Lactobacillales</taxon>
        <taxon>Streptococcaceae</taxon>
        <taxon>Streptococcus</taxon>
    </lineage>
</organism>
<dbReference type="RefSeq" id="WP_116877903.1">
    <property type="nucleotide sequence ID" value="NZ_CP031733.1"/>
</dbReference>
<dbReference type="EMBL" id="CP031733">
    <property type="protein sequence ID" value="AXQ78179.1"/>
    <property type="molecule type" value="Genomic_DNA"/>
</dbReference>
<reference evidence="5 7" key="2">
    <citation type="submission" date="2018-08" db="EMBL/GenBank/DDBJ databases">
        <title>Draft genome of Streptococcus sp. nov. Z1.</title>
        <authorList>
            <person name="Tian Z."/>
        </authorList>
    </citation>
    <scope>NUCLEOTIDE SEQUENCE [LARGE SCALE GENOMIC DNA]</scope>
    <source>
        <strain evidence="5">Z1</strain>
        <strain evidence="7">Z1(2018)</strain>
    </source>
</reference>
<dbReference type="Pfam" id="PF06265">
    <property type="entry name" value="YutD-like"/>
    <property type="match status" value="1"/>
</dbReference>
<dbReference type="Proteomes" id="UP000246115">
    <property type="component" value="Chromosome"/>
</dbReference>
<proteinExistence type="predicted"/>
<reference evidence="4 8" key="1">
    <citation type="submission" date="2018-08" db="EMBL/GenBank/DDBJ databases">
        <title>Draft genome of Streptococcus sp .nov. Z2.</title>
        <authorList>
            <person name="Tian Z."/>
        </authorList>
    </citation>
    <scope>NUCLEOTIDE SEQUENCE [LARGE SCALE GENOMIC DNA]</scope>
    <source>
        <strain evidence="4 8">Z2</strain>
    </source>
</reference>
<feature type="compositionally biased region" description="Basic residues" evidence="2">
    <location>
        <begin position="139"/>
        <end position="161"/>
    </location>
</feature>
<reference evidence="3" key="4">
    <citation type="journal article" date="2019" name="Int. J. Syst. Evol. Microbiol.">
        <title>Streptococcus chenjunshii sp. nov. isolated from feces of Tibetan antelopes.</title>
        <authorList>
            <person name="Tian Z."/>
            <person name="Lu S."/>
            <person name="Jin D."/>
            <person name="Yang J."/>
            <person name="Pu J."/>
            <person name="Lai X.H."/>
            <person name="Bai X.N."/>
            <person name="Wu X.M."/>
            <person name="Li J."/>
            <person name="Wang S."/>
            <person name="Xu J."/>
        </authorList>
    </citation>
    <scope>NUCLEOTIDE SEQUENCE</scope>
    <source>
        <strain evidence="3">Z15</strain>
    </source>
</reference>
<reference evidence="6" key="3">
    <citation type="submission" date="2018-08" db="EMBL/GenBank/DDBJ databases">
        <title>Streptococcus chenjunshii sp. nov., isolated from stools sample of the Tibetan antelope in the Qinghai-Tibet plateau, China.</title>
        <authorList>
            <person name="Tian Z."/>
        </authorList>
    </citation>
    <scope>NUCLEOTIDE SEQUENCE [LARGE SCALE GENOMIC DNA]</scope>
    <source>
        <strain evidence="6">Z15</strain>
    </source>
</reference>
<evidence type="ECO:0000313" key="8">
    <source>
        <dbReference type="Proteomes" id="UP000264056"/>
    </source>
</evidence>
<feature type="region of interest" description="Disordered" evidence="2">
    <location>
        <begin position="118"/>
        <end position="184"/>
    </location>
</feature>
<dbReference type="Proteomes" id="UP000262901">
    <property type="component" value="Unassembled WGS sequence"/>
</dbReference>
<protein>
    <submittedName>
        <fullName evidence="5">DUF1027 domain-containing protein</fullName>
    </submittedName>
</protein>
<dbReference type="EMBL" id="QVQY01000013">
    <property type="protein sequence ID" value="RFU50950.1"/>
    <property type="molecule type" value="Genomic_DNA"/>
</dbReference>
<evidence type="ECO:0000313" key="7">
    <source>
        <dbReference type="Proteomes" id="UP000262901"/>
    </source>
</evidence>
<evidence type="ECO:0000313" key="5">
    <source>
        <dbReference type="EMBL" id="RFU53447.1"/>
    </source>
</evidence>
<feature type="compositionally biased region" description="Basic and acidic residues" evidence="2">
    <location>
        <begin position="118"/>
        <end position="138"/>
    </location>
</feature>
<keyword evidence="1" id="KW-1015">Disulfide bond</keyword>
<accession>A0A346NAY4</accession>
<accession>A0A372KME1</accession>
<name>A0A372KME1_9STRE</name>
<feature type="compositionally biased region" description="Basic residues" evidence="2">
    <location>
        <begin position="174"/>
        <end position="184"/>
    </location>
</feature>
<gene>
    <name evidence="3" type="ORF">DDV21_003355</name>
    <name evidence="4" type="ORF">DDV22_06155</name>
    <name evidence="5" type="ORF">DDV23_04410</name>
</gene>
<dbReference type="InterPro" id="IPR009370">
    <property type="entry name" value="YutD-like"/>
</dbReference>
<dbReference type="EMBL" id="QVQZ01000007">
    <property type="protein sequence ID" value="RFU53447.1"/>
    <property type="molecule type" value="Genomic_DNA"/>
</dbReference>
<dbReference type="AlphaFoldDB" id="A0A372KME1"/>
<dbReference type="PIRSF" id="PIRSF012565">
    <property type="entry name" value="DUF1027"/>
    <property type="match status" value="1"/>
</dbReference>